<dbReference type="InterPro" id="IPR035952">
    <property type="entry name" value="Rhomboid-like_sf"/>
</dbReference>
<sequence length="294" mass="33285">MSIIEDLKLQYRIGGVANRLIYWNVGLFAIPYIVFGILSLFEIRIDFLSYVSLSSNPSDLLWKPWSLISYAFFHGGILHILFNMIMLNFSSRLFTTYFTQKQLFGLYILGSIFAGLIYIVSYFIFPALANSNTTLVGASGAVMAILFATVTYNPLMELRLLLIGNVKLWHIALFILIIDLIQLPLENTGGHLAHLGGAFFGFLFIKSLQNGTDLSKIVSVVIDFFVNLFKPKKATPFKKVHKNYKPEPKKEPASRIVTKDKTQQQIDEILDKISQSGYDSLTKDEKEFLFKAGK</sequence>
<dbReference type="Pfam" id="PF20216">
    <property type="entry name" value="DUF6576"/>
    <property type="match status" value="1"/>
</dbReference>
<evidence type="ECO:0000313" key="11">
    <source>
        <dbReference type="Proteomes" id="UP001255185"/>
    </source>
</evidence>
<evidence type="ECO:0000256" key="7">
    <source>
        <dbReference type="SAM" id="Phobius"/>
    </source>
</evidence>
<protein>
    <submittedName>
        <fullName evidence="10">Membrane associated rhomboid family serine protease</fullName>
    </submittedName>
</protein>
<keyword evidence="5 7" id="KW-1133">Transmembrane helix</keyword>
<comment type="caution">
    <text evidence="10">The sequence shown here is derived from an EMBL/GenBank/DDBJ whole genome shotgun (WGS) entry which is preliminary data.</text>
</comment>
<feature type="transmembrane region" description="Helical" evidence="7">
    <location>
        <begin position="61"/>
        <end position="82"/>
    </location>
</feature>
<reference evidence="10 11" key="1">
    <citation type="submission" date="2023-07" db="EMBL/GenBank/DDBJ databases">
        <title>Sorghum-associated microbial communities from plants grown in Nebraska, USA.</title>
        <authorList>
            <person name="Schachtman D."/>
        </authorList>
    </citation>
    <scope>NUCLEOTIDE SEQUENCE [LARGE SCALE GENOMIC DNA]</scope>
    <source>
        <strain evidence="10 11">3773</strain>
    </source>
</reference>
<feature type="transmembrane region" description="Helical" evidence="7">
    <location>
        <begin position="21"/>
        <end position="41"/>
    </location>
</feature>
<dbReference type="PANTHER" id="PTHR43731">
    <property type="entry name" value="RHOMBOID PROTEASE"/>
    <property type="match status" value="1"/>
</dbReference>
<name>A0ABU1TSL6_9FLAO</name>
<proteinExistence type="inferred from homology"/>
<dbReference type="SUPFAM" id="SSF144091">
    <property type="entry name" value="Rhomboid-like"/>
    <property type="match status" value="1"/>
</dbReference>
<organism evidence="10 11">
    <name type="scientific">Flavobacterium arsenatis</name>
    <dbReference type="NCBI Taxonomy" id="1484332"/>
    <lineage>
        <taxon>Bacteria</taxon>
        <taxon>Pseudomonadati</taxon>
        <taxon>Bacteroidota</taxon>
        <taxon>Flavobacteriia</taxon>
        <taxon>Flavobacteriales</taxon>
        <taxon>Flavobacteriaceae</taxon>
        <taxon>Flavobacterium</taxon>
    </lineage>
</organism>
<feature type="transmembrane region" description="Helical" evidence="7">
    <location>
        <begin position="135"/>
        <end position="156"/>
    </location>
</feature>
<dbReference type="InterPro" id="IPR022764">
    <property type="entry name" value="Peptidase_S54_rhomboid_dom"/>
</dbReference>
<evidence type="ECO:0000256" key="2">
    <source>
        <dbReference type="ARBA" id="ARBA00009045"/>
    </source>
</evidence>
<evidence type="ECO:0000313" key="10">
    <source>
        <dbReference type="EMBL" id="MDR6968864.1"/>
    </source>
</evidence>
<evidence type="ECO:0000256" key="6">
    <source>
        <dbReference type="ARBA" id="ARBA00023136"/>
    </source>
</evidence>
<keyword evidence="10" id="KW-0645">Protease</keyword>
<evidence type="ECO:0000259" key="9">
    <source>
        <dbReference type="Pfam" id="PF20216"/>
    </source>
</evidence>
<evidence type="ECO:0000256" key="1">
    <source>
        <dbReference type="ARBA" id="ARBA00004141"/>
    </source>
</evidence>
<keyword evidence="3 7" id="KW-0812">Transmembrane</keyword>
<dbReference type="PANTHER" id="PTHR43731:SF14">
    <property type="entry name" value="PRESENILIN-ASSOCIATED RHOMBOID-LIKE PROTEIN, MITOCHONDRIAL"/>
    <property type="match status" value="1"/>
</dbReference>
<dbReference type="EMBL" id="JAVDVI010000013">
    <property type="protein sequence ID" value="MDR6968864.1"/>
    <property type="molecule type" value="Genomic_DNA"/>
</dbReference>
<evidence type="ECO:0000256" key="5">
    <source>
        <dbReference type="ARBA" id="ARBA00022989"/>
    </source>
</evidence>
<comment type="subcellular location">
    <subcellularLocation>
        <location evidence="1">Membrane</location>
        <topology evidence="1">Multi-pass membrane protein</topology>
    </subcellularLocation>
</comment>
<feature type="transmembrane region" description="Helical" evidence="7">
    <location>
        <begin position="103"/>
        <end position="129"/>
    </location>
</feature>
<evidence type="ECO:0000259" key="8">
    <source>
        <dbReference type="Pfam" id="PF01694"/>
    </source>
</evidence>
<dbReference type="GO" id="GO:0006508">
    <property type="term" value="P:proteolysis"/>
    <property type="evidence" value="ECO:0007669"/>
    <property type="project" value="UniProtKB-KW"/>
</dbReference>
<accession>A0ABU1TSL6</accession>
<comment type="similarity">
    <text evidence="2">Belongs to the peptidase S54 family.</text>
</comment>
<feature type="domain" description="Peptidase S54 rhomboid" evidence="8">
    <location>
        <begin position="63"/>
        <end position="205"/>
    </location>
</feature>
<feature type="transmembrane region" description="Helical" evidence="7">
    <location>
        <begin position="168"/>
        <end position="185"/>
    </location>
</feature>
<evidence type="ECO:0000256" key="4">
    <source>
        <dbReference type="ARBA" id="ARBA00022801"/>
    </source>
</evidence>
<keyword evidence="4" id="KW-0378">Hydrolase</keyword>
<dbReference type="Pfam" id="PF01694">
    <property type="entry name" value="Rhomboid"/>
    <property type="match status" value="1"/>
</dbReference>
<feature type="transmembrane region" description="Helical" evidence="7">
    <location>
        <begin position="191"/>
        <end position="208"/>
    </location>
</feature>
<evidence type="ECO:0000256" key="3">
    <source>
        <dbReference type="ARBA" id="ARBA00022692"/>
    </source>
</evidence>
<dbReference type="RefSeq" id="WP_310027503.1">
    <property type="nucleotide sequence ID" value="NZ_JAVDVI010000013.1"/>
</dbReference>
<dbReference type="GO" id="GO:0008233">
    <property type="term" value="F:peptidase activity"/>
    <property type="evidence" value="ECO:0007669"/>
    <property type="project" value="UniProtKB-KW"/>
</dbReference>
<gene>
    <name evidence="10" type="ORF">J2X31_002890</name>
</gene>
<dbReference type="InterPro" id="IPR050925">
    <property type="entry name" value="Rhomboid_protease_S54"/>
</dbReference>
<keyword evidence="6 7" id="KW-0472">Membrane</keyword>
<dbReference type="Gene3D" id="1.20.1540.10">
    <property type="entry name" value="Rhomboid-like"/>
    <property type="match status" value="1"/>
</dbReference>
<keyword evidence="11" id="KW-1185">Reference proteome</keyword>
<feature type="domain" description="DUF6576" evidence="9">
    <location>
        <begin position="259"/>
        <end position="289"/>
    </location>
</feature>
<dbReference type="Proteomes" id="UP001255185">
    <property type="component" value="Unassembled WGS sequence"/>
</dbReference>
<dbReference type="InterPro" id="IPR046483">
    <property type="entry name" value="DUF6576"/>
</dbReference>